<proteinExistence type="predicted"/>
<keyword evidence="1" id="KW-0472">Membrane</keyword>
<evidence type="ECO:0008006" key="4">
    <source>
        <dbReference type="Google" id="ProtNLM"/>
    </source>
</evidence>
<organism evidence="2 3">
    <name type="scientific">Streptococcus pseudopneumoniae</name>
    <dbReference type="NCBI Taxonomy" id="257758"/>
    <lineage>
        <taxon>Bacteria</taxon>
        <taxon>Bacillati</taxon>
        <taxon>Bacillota</taxon>
        <taxon>Bacilli</taxon>
        <taxon>Lactobacillales</taxon>
        <taxon>Streptococcaceae</taxon>
        <taxon>Streptococcus</taxon>
    </lineage>
</organism>
<evidence type="ECO:0000313" key="2">
    <source>
        <dbReference type="EMBL" id="RJP07832.1"/>
    </source>
</evidence>
<evidence type="ECO:0000256" key="1">
    <source>
        <dbReference type="SAM" id="Phobius"/>
    </source>
</evidence>
<reference evidence="3" key="1">
    <citation type="submission" date="2018-02" db="EMBL/GenBank/DDBJ databases">
        <authorList>
            <person name="Handem S."/>
        </authorList>
    </citation>
    <scope>NUCLEOTIDE SEQUENCE [LARGE SCALE GENOMIC DNA]</scope>
    <source>
        <strain evidence="3">Spain3473</strain>
    </source>
</reference>
<accession>A0A3A4MM56</accession>
<sequence>MTTRLTDGLYQGYKPNYQPAPKDAGFHFVQSLLLLTRHLPLKEALVLLTTIPKGILIFFYIQFI</sequence>
<protein>
    <recommendedName>
        <fullName evidence="4">PTS cellbiose transporter subunit IIC</fullName>
    </recommendedName>
</protein>
<evidence type="ECO:0000313" key="3">
    <source>
        <dbReference type="Proteomes" id="UP000265600"/>
    </source>
</evidence>
<keyword evidence="1" id="KW-1133">Transmembrane helix</keyword>
<gene>
    <name evidence="2" type="ORF">C5O69_11410</name>
</gene>
<keyword evidence="1" id="KW-0812">Transmembrane</keyword>
<name>A0A3A4MM56_9STRE</name>
<dbReference type="Proteomes" id="UP000265600">
    <property type="component" value="Unassembled WGS sequence"/>
</dbReference>
<comment type="caution">
    <text evidence="2">The sequence shown here is derived from an EMBL/GenBank/DDBJ whole genome shotgun (WGS) entry which is preliminary data.</text>
</comment>
<dbReference type="EMBL" id="PTTJ01000143">
    <property type="protein sequence ID" value="RJP07832.1"/>
    <property type="molecule type" value="Genomic_DNA"/>
</dbReference>
<feature type="transmembrane region" description="Helical" evidence="1">
    <location>
        <begin position="44"/>
        <end position="63"/>
    </location>
</feature>
<dbReference type="AlphaFoldDB" id="A0A3A4MM56"/>